<dbReference type="Pfam" id="PF03900">
    <property type="entry name" value="Porphobil_deamC"/>
    <property type="match status" value="1"/>
</dbReference>
<dbReference type="PROSITE" id="PS00533">
    <property type="entry name" value="PORPHOBILINOGEN_DEAM"/>
    <property type="match status" value="1"/>
</dbReference>
<dbReference type="Pfam" id="PF01379">
    <property type="entry name" value="Porphobil_deam"/>
    <property type="match status" value="1"/>
</dbReference>
<dbReference type="RefSeq" id="WP_239073317.1">
    <property type="nucleotide sequence ID" value="NZ_BOOX01000012.1"/>
</dbReference>
<dbReference type="InterPro" id="IPR022418">
    <property type="entry name" value="Porphobilinogen_deaminase_C"/>
</dbReference>
<dbReference type="InterPro" id="IPR022417">
    <property type="entry name" value="Porphobilin_deaminase_N"/>
</dbReference>
<comment type="cofactor">
    <cofactor evidence="7">
        <name>dipyrromethane</name>
        <dbReference type="ChEBI" id="CHEBI:60342"/>
    </cofactor>
    <text evidence="7">Binds 1 dipyrromethane group covalently.</text>
</comment>
<comment type="function">
    <text evidence="1 7">Tetrapolymerization of the monopyrrole PBG into the hydroxymethylbilane pre-uroporphyrinogen in several discrete steps.</text>
</comment>
<keyword evidence="11" id="KW-1185">Reference proteome</keyword>
<evidence type="ECO:0000313" key="10">
    <source>
        <dbReference type="EMBL" id="PJJ77754.1"/>
    </source>
</evidence>
<evidence type="ECO:0000256" key="3">
    <source>
        <dbReference type="ARBA" id="ARBA00011245"/>
    </source>
</evidence>
<dbReference type="PANTHER" id="PTHR11557">
    <property type="entry name" value="PORPHOBILINOGEN DEAMINASE"/>
    <property type="match status" value="1"/>
</dbReference>
<dbReference type="EMBL" id="PGFE01000001">
    <property type="protein sequence ID" value="PJJ77754.1"/>
    <property type="molecule type" value="Genomic_DNA"/>
</dbReference>
<dbReference type="PIRSF" id="PIRSF001438">
    <property type="entry name" value="4pyrrol_synth_OHMeBilane_synth"/>
    <property type="match status" value="1"/>
</dbReference>
<feature type="domain" description="Porphobilinogen deaminase C-terminal" evidence="9">
    <location>
        <begin position="225"/>
        <end position="286"/>
    </location>
</feature>
<comment type="subunit">
    <text evidence="3 7">Monomer.</text>
</comment>
<protein>
    <recommendedName>
        <fullName evidence="7">Porphobilinogen deaminase</fullName>
        <shortName evidence="7">PBG</shortName>
        <ecNumber evidence="7">2.5.1.61</ecNumber>
    </recommendedName>
    <alternativeName>
        <fullName evidence="7">Hydroxymethylbilane synthase</fullName>
        <shortName evidence="7">HMBS</shortName>
    </alternativeName>
    <alternativeName>
        <fullName evidence="7">Pre-uroporphyrinogen synthase</fullName>
    </alternativeName>
</protein>
<dbReference type="InterPro" id="IPR036803">
    <property type="entry name" value="Porphobilinogen_deaminase_C_sf"/>
</dbReference>
<dbReference type="InterPro" id="IPR022419">
    <property type="entry name" value="Porphobilin_deaminase_cofac_BS"/>
</dbReference>
<dbReference type="GO" id="GO:0005737">
    <property type="term" value="C:cytoplasm"/>
    <property type="evidence" value="ECO:0007669"/>
    <property type="project" value="UniProtKB-UniRule"/>
</dbReference>
<dbReference type="EC" id="2.5.1.61" evidence="7"/>
<dbReference type="Proteomes" id="UP000231693">
    <property type="component" value="Unassembled WGS sequence"/>
</dbReference>
<comment type="miscellaneous">
    <text evidence="7">The porphobilinogen subunits are added to the dipyrromethane group.</text>
</comment>
<evidence type="ECO:0000256" key="5">
    <source>
        <dbReference type="ARBA" id="ARBA00023244"/>
    </source>
</evidence>
<gene>
    <name evidence="7" type="primary">hemC</name>
    <name evidence="10" type="ORF">CLV28_0980</name>
</gene>
<keyword evidence="4 7" id="KW-0808">Transferase</keyword>
<evidence type="ECO:0000256" key="7">
    <source>
        <dbReference type="HAMAP-Rule" id="MF_00260"/>
    </source>
</evidence>
<evidence type="ECO:0000256" key="1">
    <source>
        <dbReference type="ARBA" id="ARBA00002869"/>
    </source>
</evidence>
<dbReference type="AlphaFoldDB" id="A0A2M9D0N0"/>
<reference evidence="10 11" key="1">
    <citation type="submission" date="2017-11" db="EMBL/GenBank/DDBJ databases">
        <title>Genomic Encyclopedia of Archaeal and Bacterial Type Strains, Phase II (KMG-II): From Individual Species to Whole Genera.</title>
        <authorList>
            <person name="Goeker M."/>
        </authorList>
    </citation>
    <scope>NUCLEOTIDE SEQUENCE [LARGE SCALE GENOMIC DNA]</scope>
    <source>
        <strain evidence="10 11">DSM 25478</strain>
    </source>
</reference>
<dbReference type="PANTHER" id="PTHR11557:SF0">
    <property type="entry name" value="PORPHOBILINOGEN DEAMINASE"/>
    <property type="match status" value="1"/>
</dbReference>
<feature type="domain" description="Porphobilinogen deaminase N-terminal" evidence="8">
    <location>
        <begin position="3"/>
        <end position="205"/>
    </location>
</feature>
<dbReference type="InterPro" id="IPR000860">
    <property type="entry name" value="HemC"/>
</dbReference>
<dbReference type="GO" id="GO:0006782">
    <property type="term" value="P:protoporphyrinogen IX biosynthetic process"/>
    <property type="evidence" value="ECO:0007669"/>
    <property type="project" value="UniProtKB-UniRule"/>
</dbReference>
<accession>A0A2M9D0N0</accession>
<comment type="similarity">
    <text evidence="2 7">Belongs to the HMBS family.</text>
</comment>
<evidence type="ECO:0000256" key="2">
    <source>
        <dbReference type="ARBA" id="ARBA00005638"/>
    </source>
</evidence>
<proteinExistence type="inferred from homology"/>
<name>A0A2M9D0N0_9CELL</name>
<sequence>MTIRVGTRGSTLAWTQSGHVARRLQELTGEDVELVRVRTDGDVLTGPLSQMGGTGVFVTALRDALLAGRCDVAVHSLKDLPTQPAEGLHLVTPEREDPRDALCARDGLTLATLPARARVGTGSPRRAAQLRLVRPDLEVVDIRGNVDTRLARALGPDADLDAVVLAAAGLRRIDRIDSATELLDPHTVLPAPGQGALGVEVRAGSRDDPALAAALAALDHEPTRLAVTAERALLRRLEAGCAAPVGTSATLEGTPVDALPGDTLVLRAVVARVDGSESLRHTASTTFEALPAGSDRSTDSTTATAAARTQAAHDLGVHVADKLLARGAEQLAPLRATGTPGTGD</sequence>
<dbReference type="SUPFAM" id="SSF54782">
    <property type="entry name" value="Porphobilinogen deaminase (hydroxymethylbilane synthase), C-terminal domain"/>
    <property type="match status" value="1"/>
</dbReference>
<organism evidence="10 11">
    <name type="scientific">Sediminihabitans luteus</name>
    <dbReference type="NCBI Taxonomy" id="1138585"/>
    <lineage>
        <taxon>Bacteria</taxon>
        <taxon>Bacillati</taxon>
        <taxon>Actinomycetota</taxon>
        <taxon>Actinomycetes</taxon>
        <taxon>Micrococcales</taxon>
        <taxon>Cellulomonadaceae</taxon>
        <taxon>Sediminihabitans</taxon>
    </lineage>
</organism>
<dbReference type="Gene3D" id="3.30.160.40">
    <property type="entry name" value="Porphobilinogen deaminase, C-terminal domain"/>
    <property type="match status" value="1"/>
</dbReference>
<evidence type="ECO:0000313" key="11">
    <source>
        <dbReference type="Proteomes" id="UP000231693"/>
    </source>
</evidence>
<dbReference type="SUPFAM" id="SSF53850">
    <property type="entry name" value="Periplasmic binding protein-like II"/>
    <property type="match status" value="1"/>
</dbReference>
<evidence type="ECO:0000259" key="8">
    <source>
        <dbReference type="Pfam" id="PF01379"/>
    </source>
</evidence>
<keyword evidence="5 7" id="KW-0627">Porphyrin biosynthesis</keyword>
<evidence type="ECO:0000259" key="9">
    <source>
        <dbReference type="Pfam" id="PF03900"/>
    </source>
</evidence>
<comment type="caution">
    <text evidence="10">The sequence shown here is derived from an EMBL/GenBank/DDBJ whole genome shotgun (WGS) entry which is preliminary data.</text>
</comment>
<dbReference type="GO" id="GO:0004418">
    <property type="term" value="F:hydroxymethylbilane synthase activity"/>
    <property type="evidence" value="ECO:0007669"/>
    <property type="project" value="UniProtKB-UniRule"/>
</dbReference>
<dbReference type="Gene3D" id="3.40.190.10">
    <property type="entry name" value="Periplasmic binding protein-like II"/>
    <property type="match status" value="2"/>
</dbReference>
<evidence type="ECO:0000256" key="4">
    <source>
        <dbReference type="ARBA" id="ARBA00022679"/>
    </source>
</evidence>
<dbReference type="PRINTS" id="PR00151">
    <property type="entry name" value="PORPHBDMNASE"/>
</dbReference>
<comment type="catalytic activity">
    <reaction evidence="6 7">
        <text>4 porphobilinogen + H2O = hydroxymethylbilane + 4 NH4(+)</text>
        <dbReference type="Rhea" id="RHEA:13185"/>
        <dbReference type="ChEBI" id="CHEBI:15377"/>
        <dbReference type="ChEBI" id="CHEBI:28938"/>
        <dbReference type="ChEBI" id="CHEBI:57845"/>
        <dbReference type="ChEBI" id="CHEBI:58126"/>
        <dbReference type="EC" id="2.5.1.61"/>
    </reaction>
</comment>
<dbReference type="HAMAP" id="MF_00260">
    <property type="entry name" value="Porphobil_deam"/>
    <property type="match status" value="1"/>
</dbReference>
<dbReference type="NCBIfam" id="TIGR00212">
    <property type="entry name" value="hemC"/>
    <property type="match status" value="1"/>
</dbReference>
<feature type="modified residue" description="S-(dipyrrolylmethanemethyl)cysteine" evidence="7">
    <location>
        <position position="241"/>
    </location>
</feature>
<dbReference type="FunFam" id="3.40.190.10:FF:000005">
    <property type="entry name" value="Porphobilinogen deaminase"/>
    <property type="match status" value="1"/>
</dbReference>
<evidence type="ECO:0000256" key="6">
    <source>
        <dbReference type="ARBA" id="ARBA00048169"/>
    </source>
</evidence>